<proteinExistence type="predicted"/>
<organism evidence="1 2">
    <name type="scientific">Thalassotalea profundi</name>
    <dbReference type="NCBI Taxonomy" id="2036687"/>
    <lineage>
        <taxon>Bacteria</taxon>
        <taxon>Pseudomonadati</taxon>
        <taxon>Pseudomonadota</taxon>
        <taxon>Gammaproteobacteria</taxon>
        <taxon>Alteromonadales</taxon>
        <taxon>Colwelliaceae</taxon>
        <taxon>Thalassotalea</taxon>
    </lineage>
</organism>
<accession>A0ABQ3J0H1</accession>
<evidence type="ECO:0000313" key="2">
    <source>
        <dbReference type="Proteomes" id="UP000626370"/>
    </source>
</evidence>
<name>A0ABQ3J0H1_9GAMM</name>
<dbReference type="EMBL" id="BNAH01000010">
    <property type="protein sequence ID" value="GHE94826.1"/>
    <property type="molecule type" value="Genomic_DNA"/>
</dbReference>
<dbReference type="RefSeq" id="WP_189378623.1">
    <property type="nucleotide sequence ID" value="NZ_BNAH01000010.1"/>
</dbReference>
<dbReference type="Proteomes" id="UP000626370">
    <property type="component" value="Unassembled WGS sequence"/>
</dbReference>
<protein>
    <submittedName>
        <fullName evidence="1">Uncharacterized protein</fullName>
    </submittedName>
</protein>
<gene>
    <name evidence="1" type="ORF">GCM10011501_25380</name>
</gene>
<evidence type="ECO:0000313" key="1">
    <source>
        <dbReference type="EMBL" id="GHE94826.1"/>
    </source>
</evidence>
<reference evidence="2" key="1">
    <citation type="journal article" date="2019" name="Int. J. Syst. Evol. Microbiol.">
        <title>The Global Catalogue of Microorganisms (GCM) 10K type strain sequencing project: providing services to taxonomists for standard genome sequencing and annotation.</title>
        <authorList>
            <consortium name="The Broad Institute Genomics Platform"/>
            <consortium name="The Broad Institute Genome Sequencing Center for Infectious Disease"/>
            <person name="Wu L."/>
            <person name="Ma J."/>
        </authorList>
    </citation>
    <scope>NUCLEOTIDE SEQUENCE [LARGE SCALE GENOMIC DNA]</scope>
    <source>
        <strain evidence="2">CGMCC 1.15922</strain>
    </source>
</reference>
<keyword evidence="2" id="KW-1185">Reference proteome</keyword>
<comment type="caution">
    <text evidence="1">The sequence shown here is derived from an EMBL/GenBank/DDBJ whole genome shotgun (WGS) entry which is preliminary data.</text>
</comment>
<sequence>MTKYFASYLMLFFGFVPLLTKADGLNDLKRALQKLNSNTPISATLITTSYHQQGEGKNKIVKSGEAQVYLSDDHQGLQITYSNQILAKLEHEASERIKDENAETPTLNAINKNNATEIKSTLSAASDIIRTMAQANFINEEAITINGEELRQLNFELPVSAIINDKRTREYVKKFESSYSVVIDDNGIPISTKIDFNGKGRAYIVLSVKAKGFEHATYQVVEQRLVRITNESSSTFDSTFGYTERKNKNLLTLNENKNAVIALNKAQ</sequence>